<proteinExistence type="inferred from homology"/>
<gene>
    <name evidence="3" type="primary">pncA</name>
    <name evidence="3" type="ORF">AHA02nite_18250</name>
</gene>
<dbReference type="AlphaFoldDB" id="A0A511W4M8"/>
<dbReference type="GO" id="GO:0016787">
    <property type="term" value="F:hydrolase activity"/>
    <property type="evidence" value="ECO:0007669"/>
    <property type="project" value="UniProtKB-KW"/>
</dbReference>
<accession>A0A511W4M8</accession>
<sequence length="301" mass="34377">MKVNFDEIINRDAIGSYEKVDLNEIHYLANQEELNDAKQDEQKVLFLGIDLQNDFIEGGALGVPGSYEDVYSITRFIYRNLSKITSIAVSLDTHNMKQIFHPAWWVDPKGNHPDPLTIITVEDVELGKWKPLYKHEQSIQYVKGLEQQGQKQLCIWPFHCIEGTPGAALESQFSRMIHFHSIIRNTEVKKVVKGLDPLSEKYGIIEPEYSQDNQTDYGLLNFISEFDKVVVAGEAESHCVYESVKQLAEHFASNESFTNNIYVLKDGMSCIPGFEDETYDGWKQLSDKYGVKLVESSELIL</sequence>
<dbReference type="EMBL" id="BJYA01000012">
    <property type="protein sequence ID" value="GEN46049.1"/>
    <property type="molecule type" value="Genomic_DNA"/>
</dbReference>
<reference evidence="3 4" key="1">
    <citation type="submission" date="2019-07" db="EMBL/GenBank/DDBJ databases">
        <title>Whole genome shotgun sequence of Alkalibacillus haloalkaliphilus NBRC 103110.</title>
        <authorList>
            <person name="Hosoyama A."/>
            <person name="Uohara A."/>
            <person name="Ohji S."/>
            <person name="Ichikawa N."/>
        </authorList>
    </citation>
    <scope>NUCLEOTIDE SEQUENCE [LARGE SCALE GENOMIC DNA]</scope>
    <source>
        <strain evidence="3 4">NBRC 103110</strain>
    </source>
</reference>
<dbReference type="SUPFAM" id="SSF52499">
    <property type="entry name" value="Isochorismatase-like hydrolases"/>
    <property type="match status" value="1"/>
</dbReference>
<comment type="caution">
    <text evidence="3">The sequence shown here is derived from an EMBL/GenBank/DDBJ whole genome shotgun (WGS) entry which is preliminary data.</text>
</comment>
<comment type="similarity">
    <text evidence="1">Belongs to the isochorismatase family.</text>
</comment>
<name>A0A511W4M8_9BACI</name>
<evidence type="ECO:0000313" key="4">
    <source>
        <dbReference type="Proteomes" id="UP000321440"/>
    </source>
</evidence>
<dbReference type="Proteomes" id="UP000321440">
    <property type="component" value="Unassembled WGS sequence"/>
</dbReference>
<protein>
    <submittedName>
        <fullName evidence="3">Nicotinamidase</fullName>
    </submittedName>
</protein>
<dbReference type="PANTHER" id="PTHR11080">
    <property type="entry name" value="PYRAZINAMIDASE/NICOTINAMIDASE"/>
    <property type="match status" value="1"/>
</dbReference>
<evidence type="ECO:0000256" key="2">
    <source>
        <dbReference type="ARBA" id="ARBA00022801"/>
    </source>
</evidence>
<dbReference type="RefSeq" id="WP_146816504.1">
    <property type="nucleotide sequence ID" value="NZ_BJYA01000012.1"/>
</dbReference>
<dbReference type="InterPro" id="IPR036380">
    <property type="entry name" value="Isochorismatase-like_sf"/>
</dbReference>
<evidence type="ECO:0000256" key="1">
    <source>
        <dbReference type="ARBA" id="ARBA00006336"/>
    </source>
</evidence>
<keyword evidence="2" id="KW-0378">Hydrolase</keyword>
<dbReference type="InterPro" id="IPR052347">
    <property type="entry name" value="Isochorismatase_Nicotinamidase"/>
</dbReference>
<keyword evidence="4" id="KW-1185">Reference proteome</keyword>
<dbReference type="PANTHER" id="PTHR11080:SF2">
    <property type="entry name" value="LD05707P"/>
    <property type="match status" value="1"/>
</dbReference>
<dbReference type="Gene3D" id="3.40.50.850">
    <property type="entry name" value="Isochorismatase-like"/>
    <property type="match status" value="1"/>
</dbReference>
<dbReference type="OrthoDB" id="9796485at2"/>
<evidence type="ECO:0000313" key="3">
    <source>
        <dbReference type="EMBL" id="GEN46049.1"/>
    </source>
</evidence>
<organism evidence="3 4">
    <name type="scientific">Alkalibacillus haloalkaliphilus</name>
    <dbReference type="NCBI Taxonomy" id="94136"/>
    <lineage>
        <taxon>Bacteria</taxon>
        <taxon>Bacillati</taxon>
        <taxon>Bacillota</taxon>
        <taxon>Bacilli</taxon>
        <taxon>Bacillales</taxon>
        <taxon>Bacillaceae</taxon>
        <taxon>Alkalibacillus</taxon>
    </lineage>
</organism>